<protein>
    <submittedName>
        <fullName evidence="1">Uncharacterized protein</fullName>
    </submittedName>
</protein>
<comment type="caution">
    <text evidence="1">The sequence shown here is derived from an EMBL/GenBank/DDBJ whole genome shotgun (WGS) entry which is preliminary data.</text>
</comment>
<dbReference type="InParanoid" id="Q7R8C4"/>
<sequence length="63" mass="7614">ITCFISSWRYDYTTIHRDNLWHLSRFPDVELLRGFSPHFNSYFHYQNIISCSNILGFFGRVSH</sequence>
<proteinExistence type="predicted"/>
<dbReference type="AlphaFoldDB" id="Q7R8C4"/>
<gene>
    <name evidence="1" type="ORF">PY07299</name>
</gene>
<evidence type="ECO:0000313" key="2">
    <source>
        <dbReference type="Proteomes" id="UP000008553"/>
    </source>
</evidence>
<keyword evidence="2" id="KW-1185">Reference proteome</keyword>
<dbReference type="Proteomes" id="UP000008553">
    <property type="component" value="Unassembled WGS sequence"/>
</dbReference>
<evidence type="ECO:0000313" key="1">
    <source>
        <dbReference type="EMBL" id="EAA19696.1"/>
    </source>
</evidence>
<dbReference type="PaxDb" id="73239-Q7R8C4"/>
<reference evidence="1 2" key="1">
    <citation type="journal article" date="2002" name="Nature">
        <title>Genome sequence and comparative analysis of the model rodent malaria parasite Plasmodium yoelii yoelii.</title>
        <authorList>
            <person name="Carlton J.M."/>
            <person name="Angiuoli S.V."/>
            <person name="Suh B.B."/>
            <person name="Kooij T.W."/>
            <person name="Pertea M."/>
            <person name="Silva J.C."/>
            <person name="Ermolaeva M.D."/>
            <person name="Allen J.E."/>
            <person name="Selengut J.D."/>
            <person name="Koo H.L."/>
            <person name="Peterson J.D."/>
            <person name="Pop M."/>
            <person name="Kosack D.S."/>
            <person name="Shumway M.F."/>
            <person name="Bidwell S.L."/>
            <person name="Shallom S.J."/>
            <person name="van Aken S.E."/>
            <person name="Riedmuller S.B."/>
            <person name="Feldblyum T.V."/>
            <person name="Cho J.K."/>
            <person name="Quackenbush J."/>
            <person name="Sedegah M."/>
            <person name="Shoaibi A."/>
            <person name="Cummings L.M."/>
            <person name="Florens L."/>
            <person name="Yates J.R."/>
            <person name="Raine J.D."/>
            <person name="Sinden R.E."/>
            <person name="Harris M.A."/>
            <person name="Cunningham D.A."/>
            <person name="Preiser P.R."/>
            <person name="Bergman L.W."/>
            <person name="Vaidya A.B."/>
            <person name="van Lin L.H."/>
            <person name="Janse C.J."/>
            <person name="Waters A.P."/>
            <person name="Smith H.O."/>
            <person name="White O.R."/>
            <person name="Salzberg S.L."/>
            <person name="Venter J.C."/>
            <person name="Fraser C.M."/>
            <person name="Hoffman S.L."/>
            <person name="Gardner M.J."/>
            <person name="Carucci D.J."/>
        </authorList>
    </citation>
    <scope>NUCLEOTIDE SEQUENCE [LARGE SCALE GENOMIC DNA]</scope>
    <source>
        <strain evidence="1 2">17XNL</strain>
    </source>
</reference>
<accession>Q7R8C4</accession>
<name>Q7R8C4_PLAYO</name>
<dbReference type="EMBL" id="AABL01002640">
    <property type="protein sequence ID" value="EAA19696.1"/>
    <property type="molecule type" value="Genomic_DNA"/>
</dbReference>
<organism evidence="1 2">
    <name type="scientific">Plasmodium yoelii yoelii</name>
    <dbReference type="NCBI Taxonomy" id="73239"/>
    <lineage>
        <taxon>Eukaryota</taxon>
        <taxon>Sar</taxon>
        <taxon>Alveolata</taxon>
        <taxon>Apicomplexa</taxon>
        <taxon>Aconoidasida</taxon>
        <taxon>Haemosporida</taxon>
        <taxon>Plasmodiidae</taxon>
        <taxon>Plasmodium</taxon>
        <taxon>Plasmodium (Vinckeia)</taxon>
    </lineage>
</organism>
<feature type="non-terminal residue" evidence="1">
    <location>
        <position position="1"/>
    </location>
</feature>